<dbReference type="Pfam" id="PF05190">
    <property type="entry name" value="MutS_IV"/>
    <property type="match status" value="1"/>
</dbReference>
<evidence type="ECO:0000256" key="7">
    <source>
        <dbReference type="ARBA" id="ARBA00073774"/>
    </source>
</evidence>
<dbReference type="OrthoDB" id="276261at2759"/>
<keyword evidence="5" id="KW-0238">DNA-binding</keyword>
<dbReference type="Pfam" id="PF00488">
    <property type="entry name" value="MutS_V"/>
    <property type="match status" value="1"/>
</dbReference>
<dbReference type="STRING" id="1220926.S2JA15"/>
<dbReference type="InterPro" id="IPR007696">
    <property type="entry name" value="DNA_mismatch_repair_MutS_core"/>
</dbReference>
<dbReference type="PANTHER" id="PTHR11361:SF21">
    <property type="entry name" value="MUTS PROTEIN HOMOLOG 4"/>
    <property type="match status" value="1"/>
</dbReference>
<dbReference type="InterPro" id="IPR007861">
    <property type="entry name" value="DNA_mismatch_repair_MutS_clamp"/>
</dbReference>
<evidence type="ECO:0000256" key="3">
    <source>
        <dbReference type="ARBA" id="ARBA00022741"/>
    </source>
</evidence>
<evidence type="ECO:0000256" key="1">
    <source>
        <dbReference type="ARBA" id="ARBA00006271"/>
    </source>
</evidence>
<dbReference type="Gene3D" id="1.10.1420.10">
    <property type="match status" value="2"/>
</dbReference>
<keyword evidence="3" id="KW-0547">Nucleotide-binding</keyword>
<dbReference type="Proteomes" id="UP000014254">
    <property type="component" value="Unassembled WGS sequence"/>
</dbReference>
<organism evidence="11 12">
    <name type="scientific">Mucor circinelloides f. circinelloides (strain 1006PhL)</name>
    <name type="common">Mucormycosis agent</name>
    <name type="synonym">Calyptromyces circinelloides</name>
    <dbReference type="NCBI Taxonomy" id="1220926"/>
    <lineage>
        <taxon>Eukaryota</taxon>
        <taxon>Fungi</taxon>
        <taxon>Fungi incertae sedis</taxon>
        <taxon>Mucoromycota</taxon>
        <taxon>Mucoromycotina</taxon>
        <taxon>Mucoromycetes</taxon>
        <taxon>Mucorales</taxon>
        <taxon>Mucorineae</taxon>
        <taxon>Mucoraceae</taxon>
        <taxon>Mucor</taxon>
    </lineage>
</organism>
<protein>
    <recommendedName>
        <fullName evidence="2 7">DNA mismatch repair protein MSH3</fullName>
    </recommendedName>
    <alternativeName>
        <fullName evidence="2 7">DNA mismatch repair protein MSH3</fullName>
    </alternativeName>
</protein>
<dbReference type="eggNOG" id="KOG0220">
    <property type="taxonomic scope" value="Eukaryota"/>
</dbReference>
<dbReference type="OMA" id="KMTMLYK"/>
<keyword evidence="12" id="KW-1185">Reference proteome</keyword>
<evidence type="ECO:0000256" key="2">
    <source>
        <dbReference type="ARBA" id="ARBA00022151"/>
    </source>
</evidence>
<dbReference type="InterPro" id="IPR027417">
    <property type="entry name" value="P-loop_NTPase"/>
</dbReference>
<dbReference type="VEuPathDB" id="FungiDB:HMPREF1544_07963"/>
<keyword evidence="6" id="KW-0469">Meiosis</keyword>
<evidence type="ECO:0000259" key="10">
    <source>
        <dbReference type="SMART" id="SM00534"/>
    </source>
</evidence>
<dbReference type="GO" id="GO:0006298">
    <property type="term" value="P:mismatch repair"/>
    <property type="evidence" value="ECO:0007669"/>
    <property type="project" value="InterPro"/>
</dbReference>
<gene>
    <name evidence="11" type="ORF">HMPREF1544_07963</name>
</gene>
<sequence>MLRRPQSSYNSNRPGTAATSTRRPTTAGTSVRPPKRIMAIAEGRGVAAEVGICIFDINSCEIELSQVADSQSFSRTLQSVNLNEPQKILMPLNASRRSLNEGSSESKLSALLQQNYPHIPIVRLQRKYFNDEKGKQYIVDFCIQEDVAGLLFGVSTKYVKYVSCFHALTAMSLRYFCLAALATHATPKYSALKTCIDTITAKNLELVHNTTHTHSKRNTLFGILDYTLTSMGKRLLRTNILQPPCSIEVINDRLDAAEELCHNEECIYNIQSSLKQLVDIDSIISFIAKIPVKNPQQNSIFAVQYSEQKINHVVHLKQVIKSIKAIAKSLPQHSVNSSRQQPCELLRTIYNVNELEKAINNVINQDIGIEKSSLGIRNQKCYAVKSGVNGLLDVARQTYKETTEDIYDLITTYGETFKFKIKLEYTASRGYSISMPTSQLVDGAQLPDVFINVVQKKKTLQFTTLELLQKNSRLNESMTEVFLMSEKTVTQLLQVFRNHINALHKSSEAIALLDFLTSLASYNLNSTQLVRPEFSNTLAIKSGRHPILECILLVPVVPNDTFASLSSSFQFVTGPNMSGKSTYLKQIALLAIIAQIGSFVPAEYASFRLCDQMLSRLANENTFSDIGTSSFMSEMREIAYLLQHVTSKSIVLIDELGRGTSPEDALGIGGAVCEDLARTRAFCFFATHLHELTCTLDIYPNIVNLQFKVNVTKTNERDCTVDYQYKIEDGRLATENHYGEHLATKQMPLITHDFVGLQTAQILGLPAQVVNCAYKIVTDLEGNRRNLLLRQANEQHNLTRERKLLWFADKMLQLGQTASAPEDEQFRHELQHLQDSMRRETFY</sequence>
<feature type="compositionally biased region" description="Low complexity" evidence="8">
    <location>
        <begin position="13"/>
        <end position="30"/>
    </location>
</feature>
<dbReference type="InterPro" id="IPR000432">
    <property type="entry name" value="DNA_mismatch_repair_MutS_C"/>
</dbReference>
<dbReference type="Gene3D" id="3.40.50.300">
    <property type="entry name" value="P-loop containing nucleotide triphosphate hydrolases"/>
    <property type="match status" value="1"/>
</dbReference>
<evidence type="ECO:0000256" key="8">
    <source>
        <dbReference type="SAM" id="MobiDB-lite"/>
    </source>
</evidence>
<evidence type="ECO:0000256" key="4">
    <source>
        <dbReference type="ARBA" id="ARBA00022840"/>
    </source>
</evidence>
<dbReference type="InParanoid" id="S2JA15"/>
<dbReference type="GO" id="GO:0005524">
    <property type="term" value="F:ATP binding"/>
    <property type="evidence" value="ECO:0007669"/>
    <property type="project" value="UniProtKB-KW"/>
</dbReference>
<evidence type="ECO:0000313" key="11">
    <source>
        <dbReference type="EMBL" id="EPB85282.1"/>
    </source>
</evidence>
<dbReference type="InterPro" id="IPR036187">
    <property type="entry name" value="DNA_mismatch_repair_MutS_sf"/>
</dbReference>
<name>S2JA15_MUCC1</name>
<keyword evidence="4" id="KW-0067">ATP-binding</keyword>
<evidence type="ECO:0000259" key="9">
    <source>
        <dbReference type="SMART" id="SM00533"/>
    </source>
</evidence>
<feature type="region of interest" description="Disordered" evidence="8">
    <location>
        <begin position="1"/>
        <end position="35"/>
    </location>
</feature>
<dbReference type="InterPro" id="IPR017261">
    <property type="entry name" value="DNA_mismatch_repair_MutS/MSH"/>
</dbReference>
<dbReference type="InterPro" id="IPR045076">
    <property type="entry name" value="MutS"/>
</dbReference>
<feature type="domain" description="DNA mismatch repair proteins mutS family" evidence="10">
    <location>
        <begin position="567"/>
        <end position="778"/>
    </location>
</feature>
<dbReference type="PANTHER" id="PTHR11361">
    <property type="entry name" value="DNA MISMATCH REPAIR PROTEIN MUTS FAMILY MEMBER"/>
    <property type="match status" value="1"/>
</dbReference>
<evidence type="ECO:0000256" key="6">
    <source>
        <dbReference type="ARBA" id="ARBA00023254"/>
    </source>
</evidence>
<dbReference type="SUPFAM" id="SSF52540">
    <property type="entry name" value="P-loop containing nucleoside triphosphate hydrolases"/>
    <property type="match status" value="1"/>
</dbReference>
<feature type="domain" description="DNA mismatch repair protein MutS core" evidence="9">
    <location>
        <begin position="215"/>
        <end position="551"/>
    </location>
</feature>
<dbReference type="AlphaFoldDB" id="S2JA15"/>
<dbReference type="CDD" id="cd03243">
    <property type="entry name" value="ABC_MutS_homologs"/>
    <property type="match status" value="1"/>
</dbReference>
<dbReference type="GO" id="GO:0005634">
    <property type="term" value="C:nucleus"/>
    <property type="evidence" value="ECO:0007669"/>
    <property type="project" value="TreeGrafter"/>
</dbReference>
<dbReference type="SMART" id="SM00533">
    <property type="entry name" value="MUTSd"/>
    <property type="match status" value="1"/>
</dbReference>
<evidence type="ECO:0000256" key="5">
    <source>
        <dbReference type="ARBA" id="ARBA00023125"/>
    </source>
</evidence>
<accession>S2JA15</accession>
<reference evidence="12" key="1">
    <citation type="submission" date="2013-05" db="EMBL/GenBank/DDBJ databases">
        <title>The Genome sequence of Mucor circinelloides f. circinelloides 1006PhL.</title>
        <authorList>
            <consortium name="The Broad Institute Genomics Platform"/>
            <person name="Cuomo C."/>
            <person name="Earl A."/>
            <person name="Findley K."/>
            <person name="Lee S.C."/>
            <person name="Walker B."/>
            <person name="Young S."/>
            <person name="Zeng Q."/>
            <person name="Gargeya S."/>
            <person name="Fitzgerald M."/>
            <person name="Haas B."/>
            <person name="Abouelleil A."/>
            <person name="Allen A.W."/>
            <person name="Alvarado L."/>
            <person name="Arachchi H.M."/>
            <person name="Berlin A.M."/>
            <person name="Chapman S.B."/>
            <person name="Gainer-Dewar J."/>
            <person name="Goldberg J."/>
            <person name="Griggs A."/>
            <person name="Gujja S."/>
            <person name="Hansen M."/>
            <person name="Howarth C."/>
            <person name="Imamovic A."/>
            <person name="Ireland A."/>
            <person name="Larimer J."/>
            <person name="McCowan C."/>
            <person name="Murphy C."/>
            <person name="Pearson M."/>
            <person name="Poon T.W."/>
            <person name="Priest M."/>
            <person name="Roberts A."/>
            <person name="Saif S."/>
            <person name="Shea T."/>
            <person name="Sisk P."/>
            <person name="Sykes S."/>
            <person name="Wortman J."/>
            <person name="Nusbaum C."/>
            <person name="Birren B."/>
        </authorList>
    </citation>
    <scope>NUCLEOTIDE SEQUENCE [LARGE SCALE GENOMIC DNA]</scope>
    <source>
        <strain evidence="12">1006PhL</strain>
    </source>
</reference>
<dbReference type="SUPFAM" id="SSF48334">
    <property type="entry name" value="DNA repair protein MutS, domain III"/>
    <property type="match status" value="1"/>
</dbReference>
<dbReference type="Pfam" id="PF05192">
    <property type="entry name" value="MutS_III"/>
    <property type="match status" value="1"/>
</dbReference>
<dbReference type="PIRSF" id="PIRSF037677">
    <property type="entry name" value="DNA_mis_repair_Msh6"/>
    <property type="match status" value="1"/>
</dbReference>
<dbReference type="FunFam" id="3.40.50.300:FF:000870">
    <property type="entry name" value="MutS protein homolog 4"/>
    <property type="match status" value="1"/>
</dbReference>
<dbReference type="EMBL" id="KE124016">
    <property type="protein sequence ID" value="EPB85282.1"/>
    <property type="molecule type" value="Genomic_DNA"/>
</dbReference>
<dbReference type="SMART" id="SM00534">
    <property type="entry name" value="MUTSac"/>
    <property type="match status" value="1"/>
</dbReference>
<proteinExistence type="inferred from homology"/>
<dbReference type="GO" id="GO:0140664">
    <property type="term" value="F:ATP-dependent DNA damage sensor activity"/>
    <property type="evidence" value="ECO:0007669"/>
    <property type="project" value="InterPro"/>
</dbReference>
<feature type="compositionally biased region" description="Polar residues" evidence="8">
    <location>
        <begin position="1"/>
        <end position="12"/>
    </location>
</feature>
<dbReference type="GO" id="GO:0007131">
    <property type="term" value="P:reciprocal meiotic recombination"/>
    <property type="evidence" value="ECO:0007669"/>
    <property type="project" value="TreeGrafter"/>
</dbReference>
<evidence type="ECO:0000313" key="12">
    <source>
        <dbReference type="Proteomes" id="UP000014254"/>
    </source>
</evidence>
<comment type="similarity">
    <text evidence="1">Belongs to the DNA mismatch repair MutS family.</text>
</comment>
<dbReference type="GO" id="GO:0030983">
    <property type="term" value="F:mismatched DNA binding"/>
    <property type="evidence" value="ECO:0007669"/>
    <property type="project" value="InterPro"/>
</dbReference>